<feature type="transmembrane region" description="Helical" evidence="1">
    <location>
        <begin position="6"/>
        <end position="23"/>
    </location>
</feature>
<evidence type="ECO:0000256" key="1">
    <source>
        <dbReference type="SAM" id="Phobius"/>
    </source>
</evidence>
<keyword evidence="1" id="KW-0812">Transmembrane</keyword>
<reference evidence="2 3" key="1">
    <citation type="submission" date="2020-06" db="EMBL/GenBank/DDBJ databases">
        <title>Dyadobacter sandarakinus sp. nov., isolated from the soil of the Arctic Yellow River Station.</title>
        <authorList>
            <person name="Zhang Y."/>
            <person name="Peng F."/>
        </authorList>
    </citation>
    <scope>NUCLEOTIDE SEQUENCE [LARGE SCALE GENOMIC DNA]</scope>
    <source>
        <strain evidence="2 3">Q3-56</strain>
    </source>
</reference>
<gene>
    <name evidence="2" type="ORF">HWI92_14695</name>
</gene>
<dbReference type="EMBL" id="CP056775">
    <property type="protein sequence ID" value="QRR02066.1"/>
    <property type="molecule type" value="Genomic_DNA"/>
</dbReference>
<keyword evidence="1" id="KW-1133">Transmembrane helix</keyword>
<feature type="transmembrane region" description="Helical" evidence="1">
    <location>
        <begin position="35"/>
        <end position="54"/>
    </location>
</feature>
<feature type="transmembrane region" description="Helical" evidence="1">
    <location>
        <begin position="74"/>
        <end position="96"/>
    </location>
</feature>
<name>A0ABX7I7J8_9BACT</name>
<organism evidence="2 3">
    <name type="scientific">Dyadobacter sandarakinus</name>
    <dbReference type="NCBI Taxonomy" id="2747268"/>
    <lineage>
        <taxon>Bacteria</taxon>
        <taxon>Pseudomonadati</taxon>
        <taxon>Bacteroidota</taxon>
        <taxon>Cytophagia</taxon>
        <taxon>Cytophagales</taxon>
        <taxon>Spirosomataceae</taxon>
        <taxon>Dyadobacter</taxon>
    </lineage>
</organism>
<accession>A0ABX7I7J8</accession>
<proteinExistence type="predicted"/>
<dbReference type="RefSeq" id="WP_204656489.1">
    <property type="nucleotide sequence ID" value="NZ_CP056775.1"/>
</dbReference>
<sequence length="103" mass="11421">MTFEGRNFDILSGISAGVVYYLVFVKKSAGNSLLLIWNVICLFLLINIVSIAILSAQTPFQQLAFKQPNIGLTYFPFLLLPSLVVPIVLVSHLAAIRQLLSRK</sequence>
<evidence type="ECO:0000313" key="3">
    <source>
        <dbReference type="Proteomes" id="UP000612680"/>
    </source>
</evidence>
<dbReference type="Proteomes" id="UP000612680">
    <property type="component" value="Chromosome"/>
</dbReference>
<protein>
    <submittedName>
        <fullName evidence="2">Uncharacterized protein</fullName>
    </submittedName>
</protein>
<evidence type="ECO:0000313" key="2">
    <source>
        <dbReference type="EMBL" id="QRR02066.1"/>
    </source>
</evidence>
<keyword evidence="3" id="KW-1185">Reference proteome</keyword>
<keyword evidence="1" id="KW-0472">Membrane</keyword>